<evidence type="ECO:0008006" key="3">
    <source>
        <dbReference type="Google" id="ProtNLM"/>
    </source>
</evidence>
<dbReference type="Proteomes" id="UP000530412">
    <property type="component" value="Unassembled WGS sequence"/>
</dbReference>
<organism evidence="1 2">
    <name type="scientific">Streptomyces calvus</name>
    <dbReference type="NCBI Taxonomy" id="67282"/>
    <lineage>
        <taxon>Bacteria</taxon>
        <taxon>Bacillati</taxon>
        <taxon>Actinomycetota</taxon>
        <taxon>Actinomycetes</taxon>
        <taxon>Kitasatosporales</taxon>
        <taxon>Streptomycetaceae</taxon>
        <taxon>Streptomyces</taxon>
    </lineage>
</organism>
<sequence>MTANDVLDAYEAPQLVEVGDFSDLTLGAPLTDCVDWLGTSAWVC</sequence>
<dbReference type="EMBL" id="JACJIE010000001">
    <property type="protein sequence ID" value="MBA8942572.1"/>
    <property type="molecule type" value="Genomic_DNA"/>
</dbReference>
<name>A0AA40VE37_9ACTN</name>
<evidence type="ECO:0000313" key="2">
    <source>
        <dbReference type="Proteomes" id="UP000530412"/>
    </source>
</evidence>
<comment type="caution">
    <text evidence="1">The sequence shown here is derived from an EMBL/GenBank/DDBJ whole genome shotgun (WGS) entry which is preliminary data.</text>
</comment>
<protein>
    <recommendedName>
        <fullName evidence="3">Lasso RiPP family leader peptide-containing protein</fullName>
    </recommendedName>
</protein>
<evidence type="ECO:0000313" key="1">
    <source>
        <dbReference type="EMBL" id="MBA8942572.1"/>
    </source>
</evidence>
<proteinExistence type="predicted"/>
<dbReference type="RefSeq" id="WP_142192488.1">
    <property type="nucleotide sequence ID" value="NZ_BMSU01000013.1"/>
</dbReference>
<reference evidence="1 2" key="1">
    <citation type="submission" date="2020-08" db="EMBL/GenBank/DDBJ databases">
        <title>Genomic Encyclopedia of Type Strains, Phase III (KMG-III): the genomes of soil and plant-associated and newly described type strains.</title>
        <authorList>
            <person name="Whitman W."/>
        </authorList>
    </citation>
    <scope>NUCLEOTIDE SEQUENCE [LARGE SCALE GENOMIC DNA]</scope>
    <source>
        <strain evidence="1 2">CECT 3271</strain>
    </source>
</reference>
<accession>A0AA40VE37</accession>
<gene>
    <name evidence="1" type="ORF">FHS33_000961</name>
</gene>
<dbReference type="AlphaFoldDB" id="A0AA40VE37"/>
<dbReference type="NCBIfam" id="NF033521">
    <property type="entry name" value="lasso_leader_L3"/>
    <property type="match status" value="1"/>
</dbReference>